<protein>
    <submittedName>
        <fullName evidence="1">CLUMA_CG012524, isoform A</fullName>
    </submittedName>
</protein>
<reference evidence="1 2" key="1">
    <citation type="submission" date="2015-04" db="EMBL/GenBank/DDBJ databases">
        <authorList>
            <person name="Syromyatnikov M.Y."/>
            <person name="Popov V.N."/>
        </authorList>
    </citation>
    <scope>NUCLEOTIDE SEQUENCE [LARGE SCALE GENOMIC DNA]</scope>
</reference>
<dbReference type="AlphaFoldDB" id="A0A1J1IG63"/>
<evidence type="ECO:0000313" key="1">
    <source>
        <dbReference type="EMBL" id="CRK99203.1"/>
    </source>
</evidence>
<dbReference type="Proteomes" id="UP000183832">
    <property type="component" value="Unassembled WGS sequence"/>
</dbReference>
<gene>
    <name evidence="1" type="ORF">CLUMA_CG012524</name>
</gene>
<sequence length="59" mass="7226">MSTDKSYKYVDDLLTFFETHKSELVLWRIWKLLARYLRSIEERNSVLTHYKEKMATVKN</sequence>
<dbReference type="EMBL" id="CVRI01000049">
    <property type="protein sequence ID" value="CRK99203.1"/>
    <property type="molecule type" value="Genomic_DNA"/>
</dbReference>
<name>A0A1J1IG63_9DIPT</name>
<organism evidence="1 2">
    <name type="scientific">Clunio marinus</name>
    <dbReference type="NCBI Taxonomy" id="568069"/>
    <lineage>
        <taxon>Eukaryota</taxon>
        <taxon>Metazoa</taxon>
        <taxon>Ecdysozoa</taxon>
        <taxon>Arthropoda</taxon>
        <taxon>Hexapoda</taxon>
        <taxon>Insecta</taxon>
        <taxon>Pterygota</taxon>
        <taxon>Neoptera</taxon>
        <taxon>Endopterygota</taxon>
        <taxon>Diptera</taxon>
        <taxon>Nematocera</taxon>
        <taxon>Chironomoidea</taxon>
        <taxon>Chironomidae</taxon>
        <taxon>Clunio</taxon>
    </lineage>
</organism>
<evidence type="ECO:0000313" key="2">
    <source>
        <dbReference type="Proteomes" id="UP000183832"/>
    </source>
</evidence>
<accession>A0A1J1IG63</accession>
<proteinExistence type="predicted"/>
<keyword evidence="2" id="KW-1185">Reference proteome</keyword>